<dbReference type="HOGENOM" id="CLU_3185406_0_0_9"/>
<protein>
    <submittedName>
        <fullName evidence="2">Uncharacterized protein</fullName>
    </submittedName>
</protein>
<evidence type="ECO:0000256" key="1">
    <source>
        <dbReference type="SAM" id="Phobius"/>
    </source>
</evidence>
<proteinExistence type="predicted"/>
<keyword evidence="1" id="KW-0472">Membrane</keyword>
<accession>C2KM83</accession>
<name>C2KM83_LEUMC</name>
<sequence length="46" mass="5422">MFYFIIILFLILTFTLGIGVAFEGLILMGIIYVILRLIKNKRDMRK</sequence>
<feature type="transmembrane region" description="Helical" evidence="1">
    <location>
        <begin position="6"/>
        <end position="35"/>
    </location>
</feature>
<dbReference type="EMBL" id="ACKV01000107">
    <property type="protein sequence ID" value="EEJ41658.1"/>
    <property type="molecule type" value="Genomic_DNA"/>
</dbReference>
<comment type="caution">
    <text evidence="2">The sequence shown here is derived from an EMBL/GenBank/DDBJ whole genome shotgun (WGS) entry which is preliminary data.</text>
</comment>
<organism evidence="2 3">
    <name type="scientific">Leuconostoc mesenteroides subsp. cremoris ATCC 19254</name>
    <dbReference type="NCBI Taxonomy" id="586220"/>
    <lineage>
        <taxon>Bacteria</taxon>
        <taxon>Bacillati</taxon>
        <taxon>Bacillota</taxon>
        <taxon>Bacilli</taxon>
        <taxon>Lactobacillales</taxon>
        <taxon>Lactobacillaceae</taxon>
        <taxon>Leuconostoc</taxon>
    </lineage>
</organism>
<gene>
    <name evidence="2" type="ORF">HMPREF0555_1749</name>
</gene>
<keyword evidence="1" id="KW-1133">Transmembrane helix</keyword>
<keyword evidence="1" id="KW-0812">Transmembrane</keyword>
<evidence type="ECO:0000313" key="3">
    <source>
        <dbReference type="Proteomes" id="UP000004283"/>
    </source>
</evidence>
<dbReference type="AlphaFoldDB" id="C2KM83"/>
<reference evidence="2 3" key="1">
    <citation type="submission" date="2009-04" db="EMBL/GenBank/DDBJ databases">
        <authorList>
            <person name="Qin X."/>
            <person name="Bachman B."/>
            <person name="Battles P."/>
            <person name="Bell A."/>
            <person name="Bess C."/>
            <person name="Bickham C."/>
            <person name="Chaboub L."/>
            <person name="Chen D."/>
            <person name="Coyle M."/>
            <person name="Deiros D.R."/>
            <person name="Dinh H."/>
            <person name="Forbes L."/>
            <person name="Fowler G."/>
            <person name="Francisco L."/>
            <person name="Fu Q."/>
            <person name="Gubbala S."/>
            <person name="Hale W."/>
            <person name="Han Y."/>
            <person name="Hemphill L."/>
            <person name="Highlander S.K."/>
            <person name="Hirani K."/>
            <person name="Hogues M."/>
            <person name="Jackson L."/>
            <person name="Jakkamsetti A."/>
            <person name="Javaid M."/>
            <person name="Jiang H."/>
            <person name="Korchina V."/>
            <person name="Kovar C."/>
            <person name="Lara F."/>
            <person name="Lee S."/>
            <person name="Mata R."/>
            <person name="Mathew T."/>
            <person name="Moen C."/>
            <person name="Morales K."/>
            <person name="Munidasa M."/>
            <person name="Nazareth L."/>
            <person name="Ngo R."/>
            <person name="Nguyen L."/>
            <person name="Okwuonu G."/>
            <person name="Ongeri F."/>
            <person name="Patil S."/>
            <person name="Petrosino J."/>
            <person name="Pham C."/>
            <person name="Pham P."/>
            <person name="Pu L.-L."/>
            <person name="Puazo M."/>
            <person name="Raj R."/>
            <person name="Reid J."/>
            <person name="Rouhana J."/>
            <person name="Saada N."/>
            <person name="Shang Y."/>
            <person name="Simmons D."/>
            <person name="Thornton R."/>
            <person name="Warren J."/>
            <person name="Weissenberger G."/>
            <person name="Zhang J."/>
            <person name="Zhang L."/>
            <person name="Zhou C."/>
            <person name="Zhu D."/>
            <person name="Muzny D."/>
            <person name="Worley K."/>
            <person name="Gibbs R."/>
        </authorList>
    </citation>
    <scope>NUCLEOTIDE SEQUENCE [LARGE SCALE GENOMIC DNA]</scope>
    <source>
        <strain evidence="2 3">ATCC 19254</strain>
    </source>
</reference>
<evidence type="ECO:0000313" key="2">
    <source>
        <dbReference type="EMBL" id="EEJ41658.1"/>
    </source>
</evidence>
<dbReference type="Proteomes" id="UP000004283">
    <property type="component" value="Unassembled WGS sequence"/>
</dbReference>